<evidence type="ECO:0000256" key="1">
    <source>
        <dbReference type="SAM" id="MobiDB-lite"/>
    </source>
</evidence>
<proteinExistence type="evidence at transcript level"/>
<accession>A0A1E1X0F5</accession>
<feature type="compositionally biased region" description="Low complexity" evidence="1">
    <location>
        <begin position="63"/>
        <end position="76"/>
    </location>
</feature>
<sequence>QKQDSVQVANPNIQLPQPSQGPRMRVNLEGGGTIPGSHRVSGAAEYDIYRNAHGPTITGWGQGSHSSHSGASGQAGIRISIPIGSNRHRHRNATDRK</sequence>
<reference evidence="2" key="1">
    <citation type="journal article" date="2017" name="Front. Cell. Infect. Microbiol.">
        <title>The Distinct Transcriptional Response of the Midgut of Amblyomma sculptum and Amblyomma aureolatum Ticks to Rickettsia rickettsii Correlates to Their Differences in Susceptibility to Infection.</title>
        <authorList>
            <person name="Martins L.A."/>
            <person name="Galletti M.F.B.M."/>
            <person name="Ribeiro J.M."/>
            <person name="Fujita A."/>
            <person name="Costa F.B."/>
            <person name="Labruna M.B."/>
            <person name="Daffre S."/>
            <person name="Fogaca A.C."/>
        </authorList>
    </citation>
    <scope>NUCLEOTIDE SEQUENCE</scope>
</reference>
<feature type="non-terminal residue" evidence="2">
    <location>
        <position position="1"/>
    </location>
</feature>
<evidence type="ECO:0000313" key="2">
    <source>
        <dbReference type="EMBL" id="JAT92521.1"/>
    </source>
</evidence>
<feature type="compositionally biased region" description="Polar residues" evidence="1">
    <location>
        <begin position="1"/>
        <end position="20"/>
    </location>
</feature>
<dbReference type="AlphaFoldDB" id="A0A1E1X0F5"/>
<name>A0A1E1X0F5_9ACAR</name>
<protein>
    <submittedName>
        <fullName evidence="2">Putative secreted salivary gland peptide</fullName>
    </submittedName>
</protein>
<feature type="region of interest" description="Disordered" evidence="1">
    <location>
        <begin position="1"/>
        <end position="22"/>
    </location>
</feature>
<dbReference type="EMBL" id="GFAC01006667">
    <property type="protein sequence ID" value="JAT92521.1"/>
    <property type="molecule type" value="mRNA"/>
</dbReference>
<organism evidence="2">
    <name type="scientific">Amblyomma aureolatum</name>
    <dbReference type="NCBI Taxonomy" id="187763"/>
    <lineage>
        <taxon>Eukaryota</taxon>
        <taxon>Metazoa</taxon>
        <taxon>Ecdysozoa</taxon>
        <taxon>Arthropoda</taxon>
        <taxon>Chelicerata</taxon>
        <taxon>Arachnida</taxon>
        <taxon>Acari</taxon>
        <taxon>Parasitiformes</taxon>
        <taxon>Ixodida</taxon>
        <taxon>Ixodoidea</taxon>
        <taxon>Ixodidae</taxon>
        <taxon>Amblyomminae</taxon>
        <taxon>Amblyomma</taxon>
    </lineage>
</organism>
<feature type="region of interest" description="Disordered" evidence="1">
    <location>
        <begin position="58"/>
        <end position="97"/>
    </location>
</feature>